<reference evidence="2" key="2">
    <citation type="submission" date="2025-08" db="UniProtKB">
        <authorList>
            <consortium name="RefSeq"/>
        </authorList>
    </citation>
    <scope>IDENTIFICATION</scope>
    <source>
        <tissue evidence="2">Leaf</tissue>
    </source>
</reference>
<dbReference type="Proteomes" id="UP000515151">
    <property type="component" value="Chromosome 2"/>
</dbReference>
<evidence type="ECO:0000313" key="2">
    <source>
        <dbReference type="RefSeq" id="XP_031379254.1"/>
    </source>
</evidence>
<proteinExistence type="predicted"/>
<organism evidence="1 2">
    <name type="scientific">Punica granatum</name>
    <name type="common">Pomegranate</name>
    <dbReference type="NCBI Taxonomy" id="22663"/>
    <lineage>
        <taxon>Eukaryota</taxon>
        <taxon>Viridiplantae</taxon>
        <taxon>Streptophyta</taxon>
        <taxon>Embryophyta</taxon>
        <taxon>Tracheophyta</taxon>
        <taxon>Spermatophyta</taxon>
        <taxon>Magnoliopsida</taxon>
        <taxon>eudicotyledons</taxon>
        <taxon>Gunneridae</taxon>
        <taxon>Pentapetalae</taxon>
        <taxon>rosids</taxon>
        <taxon>malvids</taxon>
        <taxon>Myrtales</taxon>
        <taxon>Lythraceae</taxon>
        <taxon>Punica</taxon>
    </lineage>
</organism>
<reference evidence="1" key="1">
    <citation type="journal article" date="2020" name="Plant Biotechnol. J.">
        <title>The pomegranate (Punica granatum L.) draft genome dissects genetic divergence between soft- and hard-seeded cultivars.</title>
        <authorList>
            <person name="Luo X."/>
            <person name="Li H."/>
            <person name="Wu Z."/>
            <person name="Yao W."/>
            <person name="Zhao P."/>
            <person name="Cao D."/>
            <person name="Yu H."/>
            <person name="Li K."/>
            <person name="Poudel K."/>
            <person name="Zhao D."/>
            <person name="Zhang F."/>
            <person name="Xia X."/>
            <person name="Chen L."/>
            <person name="Wang Q."/>
            <person name="Jing D."/>
            <person name="Cao S."/>
        </authorList>
    </citation>
    <scope>NUCLEOTIDE SEQUENCE [LARGE SCALE GENOMIC DNA]</scope>
    <source>
        <strain evidence="1">cv. Tunisia</strain>
    </source>
</reference>
<name>A0A6P8C9X2_PUNGR</name>
<evidence type="ECO:0000313" key="1">
    <source>
        <dbReference type="Proteomes" id="UP000515151"/>
    </source>
</evidence>
<keyword evidence="1" id="KW-1185">Reference proteome</keyword>
<dbReference type="GeneID" id="116194548"/>
<sequence>MSAVGCPCSPPRWTGKGGGISSGEDAYKKKKSGCDSGSALHRICLWGSCSHSKDKAPTVLDQTVWPSQTIPPKTLKFSHIALHQIRVQHQFLLESPMIPPETLGAHLLKVLVECACLIVCLTQRYLYPTTATDPLKENTTLS</sequence>
<accession>A0A6P8C9X2</accession>
<gene>
    <name evidence="2" type="primary">LOC116194548</name>
</gene>
<protein>
    <submittedName>
        <fullName evidence="2">Uncharacterized protein LOC116194548</fullName>
    </submittedName>
</protein>
<dbReference type="RefSeq" id="XP_031379254.1">
    <property type="nucleotide sequence ID" value="XM_031523394.1"/>
</dbReference>
<dbReference type="AlphaFoldDB" id="A0A6P8C9X2"/>